<reference evidence="6 7" key="1">
    <citation type="journal article" date="2019" name="PLoS Biol.">
        <title>Sex chromosomes control vertical transmission of feminizing Wolbachia symbionts in an isopod.</title>
        <authorList>
            <person name="Becking T."/>
            <person name="Chebbi M.A."/>
            <person name="Giraud I."/>
            <person name="Moumen B."/>
            <person name="Laverre T."/>
            <person name="Caubet Y."/>
            <person name="Peccoud J."/>
            <person name="Gilbert C."/>
            <person name="Cordaux R."/>
        </authorList>
    </citation>
    <scope>NUCLEOTIDE SEQUENCE [LARGE SCALE GENOMIC DNA]</scope>
    <source>
        <strain evidence="6">ANa2</strain>
        <tissue evidence="6">Whole body excluding digestive tract and cuticle</tissue>
    </source>
</reference>
<accession>A0A5N5THJ9</accession>
<dbReference type="GO" id="GO:0005524">
    <property type="term" value="F:ATP binding"/>
    <property type="evidence" value="ECO:0007669"/>
    <property type="project" value="UniProtKB-KW"/>
</dbReference>
<comment type="similarity">
    <text evidence="2">Belongs to the ABC transporter superfamily. ABCC family. Conjugate transporter (TC 3.A.1.208) subfamily.</text>
</comment>
<keyword evidence="7" id="KW-1185">Reference proteome</keyword>
<proteinExistence type="inferred from homology"/>
<protein>
    <submittedName>
        <fullName evidence="6">ABC transporter NFT1</fullName>
    </submittedName>
</protein>
<feature type="domain" description="ABC transporter" evidence="5">
    <location>
        <begin position="68"/>
        <end position="146"/>
    </location>
</feature>
<dbReference type="Pfam" id="PF00005">
    <property type="entry name" value="ABC_tran"/>
    <property type="match status" value="1"/>
</dbReference>
<keyword evidence="4" id="KW-0067">ATP-binding</keyword>
<comment type="caution">
    <text evidence="6">The sequence shown here is derived from an EMBL/GenBank/DDBJ whole genome shotgun (WGS) entry which is preliminary data.</text>
</comment>
<sequence>MLKLGNYGMVFLTTSLINNIRLSMTLFFSFGVSMGSETLISCKRIQNCFVEGYDICARWDPRSGEDTLSKVSFSVKAGQVVAVIGPVGAGKSSLLQAILSELPLKDGQINIRGKISYASQEPWLFNGTVKDNILFGQPYHAKRYSEIVKVCALERDMELFPEGDMTQGGILRCRHIFTG</sequence>
<gene>
    <name evidence="6" type="primary">NFT1</name>
    <name evidence="6" type="ORF">Anas_00443</name>
</gene>
<dbReference type="GO" id="GO:0016020">
    <property type="term" value="C:membrane"/>
    <property type="evidence" value="ECO:0007669"/>
    <property type="project" value="UniProtKB-SubCell"/>
</dbReference>
<dbReference type="EMBL" id="SEYY01001051">
    <property type="protein sequence ID" value="KAB7505951.1"/>
    <property type="molecule type" value="Genomic_DNA"/>
</dbReference>
<dbReference type="PANTHER" id="PTHR24223:SF456">
    <property type="entry name" value="MULTIDRUG RESISTANCE-ASSOCIATED PROTEIN LETHAL(2)03659"/>
    <property type="match status" value="1"/>
</dbReference>
<keyword evidence="3" id="KW-0547">Nucleotide-binding</keyword>
<dbReference type="GO" id="GO:0042626">
    <property type="term" value="F:ATPase-coupled transmembrane transporter activity"/>
    <property type="evidence" value="ECO:0007669"/>
    <property type="project" value="TreeGrafter"/>
</dbReference>
<evidence type="ECO:0000256" key="1">
    <source>
        <dbReference type="ARBA" id="ARBA00004141"/>
    </source>
</evidence>
<dbReference type="Proteomes" id="UP000326759">
    <property type="component" value="Unassembled WGS sequence"/>
</dbReference>
<comment type="subcellular location">
    <subcellularLocation>
        <location evidence="1">Membrane</location>
        <topology evidence="1">Multi-pass membrane protein</topology>
    </subcellularLocation>
</comment>
<dbReference type="InterPro" id="IPR050173">
    <property type="entry name" value="ABC_transporter_C-like"/>
</dbReference>
<evidence type="ECO:0000256" key="4">
    <source>
        <dbReference type="ARBA" id="ARBA00022840"/>
    </source>
</evidence>
<dbReference type="Gene3D" id="3.40.50.300">
    <property type="entry name" value="P-loop containing nucleotide triphosphate hydrolases"/>
    <property type="match status" value="1"/>
</dbReference>
<evidence type="ECO:0000313" key="6">
    <source>
        <dbReference type="EMBL" id="KAB7505951.1"/>
    </source>
</evidence>
<name>A0A5N5THJ9_9CRUS</name>
<dbReference type="PANTHER" id="PTHR24223">
    <property type="entry name" value="ATP-BINDING CASSETTE SUB-FAMILY C"/>
    <property type="match status" value="1"/>
</dbReference>
<evidence type="ECO:0000256" key="2">
    <source>
        <dbReference type="ARBA" id="ARBA00009726"/>
    </source>
</evidence>
<evidence type="ECO:0000313" key="7">
    <source>
        <dbReference type="Proteomes" id="UP000326759"/>
    </source>
</evidence>
<dbReference type="SUPFAM" id="SSF52540">
    <property type="entry name" value="P-loop containing nucleoside triphosphate hydrolases"/>
    <property type="match status" value="1"/>
</dbReference>
<dbReference type="AlphaFoldDB" id="A0A5N5THJ9"/>
<dbReference type="GO" id="GO:0016887">
    <property type="term" value="F:ATP hydrolysis activity"/>
    <property type="evidence" value="ECO:0007669"/>
    <property type="project" value="InterPro"/>
</dbReference>
<dbReference type="InterPro" id="IPR003439">
    <property type="entry name" value="ABC_transporter-like_ATP-bd"/>
</dbReference>
<dbReference type="OrthoDB" id="10056452at2759"/>
<dbReference type="InterPro" id="IPR027417">
    <property type="entry name" value="P-loop_NTPase"/>
</dbReference>
<evidence type="ECO:0000259" key="5">
    <source>
        <dbReference type="Pfam" id="PF00005"/>
    </source>
</evidence>
<evidence type="ECO:0000256" key="3">
    <source>
        <dbReference type="ARBA" id="ARBA00022741"/>
    </source>
</evidence>
<organism evidence="6 7">
    <name type="scientific">Armadillidium nasatum</name>
    <dbReference type="NCBI Taxonomy" id="96803"/>
    <lineage>
        <taxon>Eukaryota</taxon>
        <taxon>Metazoa</taxon>
        <taxon>Ecdysozoa</taxon>
        <taxon>Arthropoda</taxon>
        <taxon>Crustacea</taxon>
        <taxon>Multicrustacea</taxon>
        <taxon>Malacostraca</taxon>
        <taxon>Eumalacostraca</taxon>
        <taxon>Peracarida</taxon>
        <taxon>Isopoda</taxon>
        <taxon>Oniscidea</taxon>
        <taxon>Crinocheta</taxon>
        <taxon>Armadillidiidae</taxon>
        <taxon>Armadillidium</taxon>
    </lineage>
</organism>